<evidence type="ECO:0000313" key="1">
    <source>
        <dbReference type="EMBL" id="OGD67684.1"/>
    </source>
</evidence>
<evidence type="ECO:0000313" key="2">
    <source>
        <dbReference type="Proteomes" id="UP000179003"/>
    </source>
</evidence>
<dbReference type="Gene3D" id="1.25.10.90">
    <property type="match status" value="1"/>
</dbReference>
<sequence length="235" mass="27713">MSLTQLKKELKNNANSEQAKNLQRFFKTGKGEYGEGDIFLGIYVPVQRKIAKKYDLELVDIQKLLNSNIHEERLVGLFILIDKYQKSGVSVTQQKQIFDFYLKNTKSINNWDLVDLSAPKITGRYLLEKDRNILYKLAESKNLWEKRIAILSTFAFIRENQFDDTLKISEILLNDNHDLIHKAVGWALREVGKRDMKEEEKFLKKYYKKMPRTTLRYAIEKFPEGLRLKYLKGKI</sequence>
<proteinExistence type="predicted"/>
<dbReference type="EMBL" id="MFAE01000002">
    <property type="protein sequence ID" value="OGD67684.1"/>
    <property type="molecule type" value="Genomic_DNA"/>
</dbReference>
<organism evidence="1 2">
    <name type="scientific">Candidatus Campbellbacteria bacterium RIFOXYC2_FULL_35_25</name>
    <dbReference type="NCBI Taxonomy" id="1797582"/>
    <lineage>
        <taxon>Bacteria</taxon>
        <taxon>Candidatus Campbelliibacteriota</taxon>
    </lineage>
</organism>
<dbReference type="SUPFAM" id="SSF48371">
    <property type="entry name" value="ARM repeat"/>
    <property type="match status" value="1"/>
</dbReference>
<reference evidence="1 2" key="1">
    <citation type="journal article" date="2016" name="Nat. Commun.">
        <title>Thousands of microbial genomes shed light on interconnected biogeochemical processes in an aquifer system.</title>
        <authorList>
            <person name="Anantharaman K."/>
            <person name="Brown C.T."/>
            <person name="Hug L.A."/>
            <person name="Sharon I."/>
            <person name="Castelle C.J."/>
            <person name="Probst A.J."/>
            <person name="Thomas B.C."/>
            <person name="Singh A."/>
            <person name="Wilkins M.J."/>
            <person name="Karaoz U."/>
            <person name="Brodie E.L."/>
            <person name="Williams K.H."/>
            <person name="Hubbard S.S."/>
            <person name="Banfield J.F."/>
        </authorList>
    </citation>
    <scope>NUCLEOTIDE SEQUENCE [LARGE SCALE GENOMIC DNA]</scope>
</reference>
<dbReference type="PANTHER" id="PTHR34070:SF1">
    <property type="entry name" value="DNA ALKYLATION REPAIR PROTEIN"/>
    <property type="match status" value="1"/>
</dbReference>
<dbReference type="InterPro" id="IPR016024">
    <property type="entry name" value="ARM-type_fold"/>
</dbReference>
<gene>
    <name evidence="1" type="ORF">A2442_03880</name>
</gene>
<name>A0A1F5EKE6_9BACT</name>
<dbReference type="PANTHER" id="PTHR34070">
    <property type="entry name" value="ARMADILLO-TYPE FOLD"/>
    <property type="match status" value="1"/>
</dbReference>
<comment type="caution">
    <text evidence="1">The sequence shown here is derived from an EMBL/GenBank/DDBJ whole genome shotgun (WGS) entry which is preliminary data.</text>
</comment>
<dbReference type="AlphaFoldDB" id="A0A1F5EKE6"/>
<dbReference type="Pfam" id="PF08713">
    <property type="entry name" value="DNA_alkylation"/>
    <property type="match status" value="1"/>
</dbReference>
<protein>
    <submittedName>
        <fullName evidence="1">DNA alkylation repair protein</fullName>
    </submittedName>
</protein>
<dbReference type="InterPro" id="IPR014825">
    <property type="entry name" value="DNA_alkylation"/>
</dbReference>
<accession>A0A1F5EKE6</accession>
<dbReference type="CDD" id="cd06561">
    <property type="entry name" value="AlkD_like"/>
    <property type="match status" value="1"/>
</dbReference>
<dbReference type="Proteomes" id="UP000179003">
    <property type="component" value="Unassembled WGS sequence"/>
</dbReference>